<dbReference type="InterPro" id="IPR035681">
    <property type="entry name" value="ComA-like_MBL"/>
</dbReference>
<dbReference type="Pfam" id="PF03772">
    <property type="entry name" value="Competence"/>
    <property type="match status" value="1"/>
</dbReference>
<feature type="domain" description="DUF4131" evidence="9">
    <location>
        <begin position="3"/>
        <end position="149"/>
    </location>
</feature>
<organism evidence="10 11">
    <name type="scientific">Halobacillus seohaensis</name>
    <dbReference type="NCBI Taxonomy" id="447421"/>
    <lineage>
        <taxon>Bacteria</taxon>
        <taxon>Bacillati</taxon>
        <taxon>Bacillota</taxon>
        <taxon>Bacilli</taxon>
        <taxon>Bacillales</taxon>
        <taxon>Bacillaceae</taxon>
        <taxon>Halobacillus</taxon>
    </lineage>
</organism>
<dbReference type="InterPro" id="IPR052159">
    <property type="entry name" value="Competence_DNA_uptake"/>
</dbReference>
<reference evidence="11" key="1">
    <citation type="journal article" date="2019" name="Int. J. Syst. Evol. Microbiol.">
        <title>The Global Catalogue of Microorganisms (GCM) 10K type strain sequencing project: providing services to taxonomists for standard genome sequencing and annotation.</title>
        <authorList>
            <consortium name="The Broad Institute Genomics Platform"/>
            <consortium name="The Broad Institute Genome Sequencing Center for Infectious Disease"/>
            <person name="Wu L."/>
            <person name="Ma J."/>
        </authorList>
    </citation>
    <scope>NUCLEOTIDE SEQUENCE [LARGE SCALE GENOMIC DNA]</scope>
    <source>
        <strain evidence="11">CGMCC 4.1621</strain>
    </source>
</reference>
<feature type="transmembrane region" description="Helical" evidence="6">
    <location>
        <begin position="370"/>
        <end position="403"/>
    </location>
</feature>
<evidence type="ECO:0000259" key="9">
    <source>
        <dbReference type="Pfam" id="PF13567"/>
    </source>
</evidence>
<sequence length="627" mass="70747">MLSLIFLCIFLFWAKFSFNSWKWKGVLGSFFAFGFILFSPQHPPPSYPSQTELLTGKISAPITETTAYLRTTLSRENSKNKAIIQYYKDEPIDPLASELRTQLKYGAFCEIKGKVSRPEGARNPGQFDYRQYLEQQNIYHEVLITSPDQLSCQGASVFDSIYQLRANIMASVDKTLGDEPYSWATALVFGDSSLLPEEIMKWFRDFSLSHILAISGLHVGLFIGGIFFLLYRSSLTTIEQARWFLLIIIPCYCFIAGAEPSVLRAGLMACLIILMVQSKLRINITDVISLVALFLLILSPMYLFNLGFQFSFLVSFSLILSAPILQNKNPWVISATISLVSQLSILPIQLYHFYQYNPLSLIANLILIPYFSFIVIPLLFLIVLLCFVLPAFATAISSIFITVHNKLLDVLISNSAELNLQWVVGKISIEWICVYLVIFTLFMKNWSVFKLRRAFSYAVLMIGLLMVYCLQPYFSDQGTVTMLDVGQGDAFVIELPYRRGVLMIDAAGSPIFSENSSRVAEQIIEPFLKSKGISHLDALIISHKDQDHSGSIEPLLSSFSVGKLYVSSFYEQELGLEEVIRSGETIMVANTEFHIIHPEEDYSSPNDNSLVVYSQFGGMSWLFTGDI</sequence>
<dbReference type="NCBIfam" id="TIGR00360">
    <property type="entry name" value="ComEC_N-term"/>
    <property type="match status" value="1"/>
</dbReference>
<comment type="subcellular location">
    <subcellularLocation>
        <location evidence="1">Cell membrane</location>
        <topology evidence="1">Multi-pass membrane protein</topology>
    </subcellularLocation>
</comment>
<dbReference type="EMBL" id="JBHSZV010000004">
    <property type="protein sequence ID" value="MFC7060696.1"/>
    <property type="molecule type" value="Genomic_DNA"/>
</dbReference>
<dbReference type="InterPro" id="IPR004797">
    <property type="entry name" value="Competence_ComEC/Rec2"/>
</dbReference>
<evidence type="ECO:0000256" key="1">
    <source>
        <dbReference type="ARBA" id="ARBA00004651"/>
    </source>
</evidence>
<feature type="transmembrane region" description="Helical" evidence="6">
    <location>
        <begin position="211"/>
        <end position="231"/>
    </location>
</feature>
<dbReference type="Pfam" id="PF00753">
    <property type="entry name" value="Lactamase_B"/>
    <property type="match status" value="1"/>
</dbReference>
<dbReference type="Proteomes" id="UP001596410">
    <property type="component" value="Unassembled WGS sequence"/>
</dbReference>
<evidence type="ECO:0000256" key="3">
    <source>
        <dbReference type="ARBA" id="ARBA00022692"/>
    </source>
</evidence>
<feature type="transmembrane region" description="Helical" evidence="6">
    <location>
        <begin position="243"/>
        <end position="276"/>
    </location>
</feature>
<feature type="transmembrane region" description="Helical" evidence="6">
    <location>
        <begin position="306"/>
        <end position="325"/>
    </location>
</feature>
<dbReference type="InterPro" id="IPR001279">
    <property type="entry name" value="Metallo-B-lactamas"/>
</dbReference>
<dbReference type="CDD" id="cd07731">
    <property type="entry name" value="ComA-like_MBL-fold"/>
    <property type="match status" value="1"/>
</dbReference>
<dbReference type="InterPro" id="IPR036866">
    <property type="entry name" value="RibonucZ/Hydroxyglut_hydro"/>
</dbReference>
<protein>
    <submittedName>
        <fullName evidence="10">DNA internalization-related competence protein ComEC/Rec2</fullName>
    </submittedName>
</protein>
<comment type="caution">
    <text evidence="10">The sequence shown here is derived from an EMBL/GenBank/DDBJ whole genome shotgun (WGS) entry which is preliminary data.</text>
</comment>
<dbReference type="NCBIfam" id="TIGR00361">
    <property type="entry name" value="ComEC_Rec2"/>
    <property type="match status" value="1"/>
</dbReference>
<keyword evidence="4 6" id="KW-1133">Transmembrane helix</keyword>
<dbReference type="Gene3D" id="3.60.15.10">
    <property type="entry name" value="Ribonuclease Z/Hydroxyacylglutathione hydrolase-like"/>
    <property type="match status" value="1"/>
</dbReference>
<keyword evidence="3 6" id="KW-0812">Transmembrane</keyword>
<dbReference type="PANTHER" id="PTHR30619:SF1">
    <property type="entry name" value="RECOMBINATION PROTEIN 2"/>
    <property type="match status" value="1"/>
</dbReference>
<keyword evidence="11" id="KW-1185">Reference proteome</keyword>
<keyword evidence="2" id="KW-1003">Cell membrane</keyword>
<evidence type="ECO:0000256" key="2">
    <source>
        <dbReference type="ARBA" id="ARBA00022475"/>
    </source>
</evidence>
<evidence type="ECO:0000259" key="8">
    <source>
        <dbReference type="Pfam" id="PF03772"/>
    </source>
</evidence>
<feature type="transmembrane region" description="Helical" evidence="6">
    <location>
        <begin position="282"/>
        <end position="299"/>
    </location>
</feature>
<dbReference type="SUPFAM" id="SSF56281">
    <property type="entry name" value="Metallo-hydrolase/oxidoreductase"/>
    <property type="match status" value="1"/>
</dbReference>
<feature type="transmembrane region" description="Helical" evidence="6">
    <location>
        <begin position="423"/>
        <end position="442"/>
    </location>
</feature>
<feature type="domain" description="Metallo-beta-lactamase" evidence="7">
    <location>
        <begin position="484"/>
        <end position="626"/>
    </location>
</feature>
<feature type="transmembrane region" description="Helical" evidence="6">
    <location>
        <begin position="454"/>
        <end position="474"/>
    </location>
</feature>
<accession>A0ABW2EGR8</accession>
<dbReference type="InterPro" id="IPR025405">
    <property type="entry name" value="DUF4131"/>
</dbReference>
<feature type="domain" description="ComEC/Rec2-related protein" evidence="8">
    <location>
        <begin position="187"/>
        <end position="443"/>
    </location>
</feature>
<dbReference type="InterPro" id="IPR004477">
    <property type="entry name" value="ComEC_N"/>
</dbReference>
<evidence type="ECO:0000256" key="6">
    <source>
        <dbReference type="SAM" id="Phobius"/>
    </source>
</evidence>
<dbReference type="Pfam" id="PF13567">
    <property type="entry name" value="DUF4131"/>
    <property type="match status" value="1"/>
</dbReference>
<evidence type="ECO:0000313" key="11">
    <source>
        <dbReference type="Proteomes" id="UP001596410"/>
    </source>
</evidence>
<dbReference type="PANTHER" id="PTHR30619">
    <property type="entry name" value="DNA INTERNALIZATION/COMPETENCE PROTEIN COMEC/REC2"/>
    <property type="match status" value="1"/>
</dbReference>
<name>A0ABW2EGR8_9BACI</name>
<evidence type="ECO:0000256" key="5">
    <source>
        <dbReference type="ARBA" id="ARBA00023136"/>
    </source>
</evidence>
<proteinExistence type="predicted"/>
<evidence type="ECO:0000313" key="10">
    <source>
        <dbReference type="EMBL" id="MFC7060696.1"/>
    </source>
</evidence>
<evidence type="ECO:0000259" key="7">
    <source>
        <dbReference type="Pfam" id="PF00753"/>
    </source>
</evidence>
<evidence type="ECO:0000256" key="4">
    <source>
        <dbReference type="ARBA" id="ARBA00022989"/>
    </source>
</evidence>
<gene>
    <name evidence="10" type="ORF">ACFQIC_02270</name>
</gene>
<keyword evidence="5 6" id="KW-0472">Membrane</keyword>